<dbReference type="PANTHER" id="PTHR24421:SF10">
    <property type="entry name" value="NITRATE_NITRITE SENSOR PROTEIN NARQ"/>
    <property type="match status" value="1"/>
</dbReference>
<sequence>MEPEARPRHRDGPARRARRALAAVRRRWSPSARSRALDGLVVLLALLVVANDVLQHGPREELVIGLPLGIVQAGALMLRRSRPVGVLALVAGTDAFGWLLLPGLWFSPASLASVFALYALGKYRPYATGWVAGAGQLVLAAACYLLRTTPADKVSNVVLCALTVVLGQYVRLRREMTERRRAARAHEAVQAERRRIARELHDVVAHHISVMNVLVGAARTTMRLDPERAEEALTTTERTAREAMAEMRQLLAVLRADDRVEDPEPGARTSRLPELVERARAAGVPAELSVEGEPLPLPAAADLAVYRTVQEALTNAHKHAFGVRTRVSLRYADAAVVVEVVNGPAAGGPAAGGPAPRPPRGPARGSAHGEGYGLRGMAERVALCGGELTAGPREDGGFGVRARIPLSAPARPAAPGGEPPAAPEGEAPGDAGRRSGLLDGPVRHGPG</sequence>
<dbReference type="InterPro" id="IPR050482">
    <property type="entry name" value="Sensor_HK_TwoCompSys"/>
</dbReference>
<keyword evidence="10" id="KW-0812">Transmembrane</keyword>
<protein>
    <recommendedName>
        <fullName evidence="2">histidine kinase</fullName>
        <ecNumber evidence="2">2.7.13.3</ecNumber>
    </recommendedName>
</protein>
<name>A0ABW2CPL1_9ACTN</name>
<dbReference type="InterPro" id="IPR003594">
    <property type="entry name" value="HATPase_dom"/>
</dbReference>
<keyword evidence="7" id="KW-0067">ATP-binding</keyword>
<dbReference type="Pfam" id="PF07730">
    <property type="entry name" value="HisKA_3"/>
    <property type="match status" value="1"/>
</dbReference>
<dbReference type="GO" id="GO:0016301">
    <property type="term" value="F:kinase activity"/>
    <property type="evidence" value="ECO:0007669"/>
    <property type="project" value="UniProtKB-KW"/>
</dbReference>
<feature type="domain" description="Histidine kinase/HSP90-like ATPase" evidence="11">
    <location>
        <begin position="304"/>
        <end position="407"/>
    </location>
</feature>
<comment type="catalytic activity">
    <reaction evidence="1">
        <text>ATP + protein L-histidine = ADP + protein N-phospho-L-histidine.</text>
        <dbReference type="EC" id="2.7.13.3"/>
    </reaction>
</comment>
<keyword evidence="10" id="KW-1133">Transmembrane helix</keyword>
<evidence type="ECO:0000256" key="2">
    <source>
        <dbReference type="ARBA" id="ARBA00012438"/>
    </source>
</evidence>
<evidence type="ECO:0000256" key="10">
    <source>
        <dbReference type="SAM" id="Phobius"/>
    </source>
</evidence>
<evidence type="ECO:0000256" key="3">
    <source>
        <dbReference type="ARBA" id="ARBA00022553"/>
    </source>
</evidence>
<evidence type="ECO:0000259" key="13">
    <source>
        <dbReference type="Pfam" id="PF23539"/>
    </source>
</evidence>
<dbReference type="InterPro" id="IPR036890">
    <property type="entry name" value="HATPase_C_sf"/>
</dbReference>
<keyword evidence="8" id="KW-0902">Two-component regulatory system</keyword>
<comment type="caution">
    <text evidence="14">The sequence shown here is derived from an EMBL/GenBank/DDBJ whole genome shotgun (WGS) entry which is preliminary data.</text>
</comment>
<evidence type="ECO:0000259" key="11">
    <source>
        <dbReference type="Pfam" id="PF02518"/>
    </source>
</evidence>
<feature type="domain" description="DUF7134" evidence="13">
    <location>
        <begin position="36"/>
        <end position="174"/>
    </location>
</feature>
<dbReference type="Proteomes" id="UP001596380">
    <property type="component" value="Unassembled WGS sequence"/>
</dbReference>
<keyword evidence="5" id="KW-0547">Nucleotide-binding</keyword>
<dbReference type="Pfam" id="PF02518">
    <property type="entry name" value="HATPase_c"/>
    <property type="match status" value="1"/>
</dbReference>
<evidence type="ECO:0000313" key="15">
    <source>
        <dbReference type="Proteomes" id="UP001596380"/>
    </source>
</evidence>
<dbReference type="InterPro" id="IPR055558">
    <property type="entry name" value="DUF7134"/>
</dbReference>
<evidence type="ECO:0000256" key="7">
    <source>
        <dbReference type="ARBA" id="ARBA00022840"/>
    </source>
</evidence>
<dbReference type="InterPro" id="IPR011712">
    <property type="entry name" value="Sig_transdc_His_kin_sub3_dim/P"/>
</dbReference>
<keyword evidence="3" id="KW-0597">Phosphoprotein</keyword>
<keyword evidence="6 14" id="KW-0418">Kinase</keyword>
<dbReference type="Gene3D" id="1.20.5.1930">
    <property type="match status" value="1"/>
</dbReference>
<dbReference type="EC" id="2.7.13.3" evidence="2"/>
<feature type="domain" description="Signal transduction histidine kinase subgroup 3 dimerisation and phosphoacceptor" evidence="12">
    <location>
        <begin position="192"/>
        <end position="257"/>
    </location>
</feature>
<feature type="transmembrane region" description="Helical" evidence="10">
    <location>
        <begin position="127"/>
        <end position="147"/>
    </location>
</feature>
<dbReference type="EMBL" id="JBHSXS010000021">
    <property type="protein sequence ID" value="MFC6883744.1"/>
    <property type="molecule type" value="Genomic_DNA"/>
</dbReference>
<keyword evidence="15" id="KW-1185">Reference proteome</keyword>
<evidence type="ECO:0000256" key="4">
    <source>
        <dbReference type="ARBA" id="ARBA00022679"/>
    </source>
</evidence>
<feature type="transmembrane region" description="Helical" evidence="10">
    <location>
        <begin position="153"/>
        <end position="172"/>
    </location>
</feature>
<feature type="region of interest" description="Disordered" evidence="9">
    <location>
        <begin position="346"/>
        <end position="371"/>
    </location>
</feature>
<gene>
    <name evidence="14" type="ORF">ACFQKB_28575</name>
</gene>
<evidence type="ECO:0000259" key="12">
    <source>
        <dbReference type="Pfam" id="PF07730"/>
    </source>
</evidence>
<organism evidence="14 15">
    <name type="scientific">Actinomadura yumaensis</name>
    <dbReference type="NCBI Taxonomy" id="111807"/>
    <lineage>
        <taxon>Bacteria</taxon>
        <taxon>Bacillati</taxon>
        <taxon>Actinomycetota</taxon>
        <taxon>Actinomycetes</taxon>
        <taxon>Streptosporangiales</taxon>
        <taxon>Thermomonosporaceae</taxon>
        <taxon>Actinomadura</taxon>
    </lineage>
</organism>
<accession>A0ABW2CPL1</accession>
<evidence type="ECO:0000256" key="8">
    <source>
        <dbReference type="ARBA" id="ARBA00023012"/>
    </source>
</evidence>
<dbReference type="CDD" id="cd16917">
    <property type="entry name" value="HATPase_UhpB-NarQ-NarX-like"/>
    <property type="match status" value="1"/>
</dbReference>
<proteinExistence type="predicted"/>
<keyword evidence="10" id="KW-0472">Membrane</keyword>
<feature type="region of interest" description="Disordered" evidence="9">
    <location>
        <begin position="389"/>
        <end position="447"/>
    </location>
</feature>
<evidence type="ECO:0000256" key="6">
    <source>
        <dbReference type="ARBA" id="ARBA00022777"/>
    </source>
</evidence>
<evidence type="ECO:0000313" key="14">
    <source>
        <dbReference type="EMBL" id="MFC6883744.1"/>
    </source>
</evidence>
<evidence type="ECO:0000256" key="1">
    <source>
        <dbReference type="ARBA" id="ARBA00000085"/>
    </source>
</evidence>
<evidence type="ECO:0000256" key="5">
    <source>
        <dbReference type="ARBA" id="ARBA00022741"/>
    </source>
</evidence>
<dbReference type="Gene3D" id="3.30.565.10">
    <property type="entry name" value="Histidine kinase-like ATPase, C-terminal domain"/>
    <property type="match status" value="1"/>
</dbReference>
<keyword evidence="4" id="KW-0808">Transferase</keyword>
<dbReference type="Pfam" id="PF23539">
    <property type="entry name" value="DUF7134"/>
    <property type="match status" value="1"/>
</dbReference>
<dbReference type="SUPFAM" id="SSF55874">
    <property type="entry name" value="ATPase domain of HSP90 chaperone/DNA topoisomerase II/histidine kinase"/>
    <property type="match status" value="1"/>
</dbReference>
<dbReference type="PANTHER" id="PTHR24421">
    <property type="entry name" value="NITRATE/NITRITE SENSOR PROTEIN NARX-RELATED"/>
    <property type="match status" value="1"/>
</dbReference>
<dbReference type="RefSeq" id="WP_378063706.1">
    <property type="nucleotide sequence ID" value="NZ_JBHSXS010000021.1"/>
</dbReference>
<evidence type="ECO:0000256" key="9">
    <source>
        <dbReference type="SAM" id="MobiDB-lite"/>
    </source>
</evidence>
<reference evidence="15" key="1">
    <citation type="journal article" date="2019" name="Int. J. Syst. Evol. Microbiol.">
        <title>The Global Catalogue of Microorganisms (GCM) 10K type strain sequencing project: providing services to taxonomists for standard genome sequencing and annotation.</title>
        <authorList>
            <consortium name="The Broad Institute Genomics Platform"/>
            <consortium name="The Broad Institute Genome Sequencing Center for Infectious Disease"/>
            <person name="Wu L."/>
            <person name="Ma J."/>
        </authorList>
    </citation>
    <scope>NUCLEOTIDE SEQUENCE [LARGE SCALE GENOMIC DNA]</scope>
    <source>
        <strain evidence="15">JCM 3369</strain>
    </source>
</reference>